<evidence type="ECO:0000256" key="1">
    <source>
        <dbReference type="ARBA" id="ARBA00022512"/>
    </source>
</evidence>
<keyword evidence="6" id="KW-1133">Transmembrane helix</keyword>
<reference evidence="9 10" key="1">
    <citation type="submission" date="2023-12" db="EMBL/GenBank/DDBJ databases">
        <title>Redefining Piscine Lactococcosis.</title>
        <authorList>
            <person name="Heckman T.I."/>
            <person name="Yazdi Z."/>
            <person name="Older C.E."/>
            <person name="Griffin M.J."/>
            <person name="Waldbieser G.C."/>
            <person name="Chow A.M."/>
            <person name="Medina Silva I."/>
            <person name="Anenson K.M."/>
            <person name="Garcia J.C."/>
            <person name="LaFrentz B.R."/>
            <person name="Slavic D."/>
            <person name="Toohey-Kurth K.L."/>
            <person name="Yant P."/>
            <person name="Fritz H.M."/>
            <person name="Henderson E."/>
            <person name="McDowall R."/>
            <person name="Cai H."/>
            <person name="Adikson M."/>
            <person name="Soto E."/>
        </authorList>
    </citation>
    <scope>NUCLEOTIDE SEQUENCE [LARGE SCALE GENOMIC DNA]</scope>
    <source>
        <strain evidence="9 10">R21-91A</strain>
    </source>
</reference>
<dbReference type="NCBIfam" id="TIGR01167">
    <property type="entry name" value="LPXTG_anchor"/>
    <property type="match status" value="1"/>
</dbReference>
<evidence type="ECO:0000256" key="2">
    <source>
        <dbReference type="ARBA" id="ARBA00022525"/>
    </source>
</evidence>
<dbReference type="Pfam" id="PF00746">
    <property type="entry name" value="Gram_pos_anchor"/>
    <property type="match status" value="1"/>
</dbReference>
<dbReference type="InterPro" id="IPR019931">
    <property type="entry name" value="LPXTG_anchor"/>
</dbReference>
<dbReference type="Proteomes" id="UP001456368">
    <property type="component" value="Chromosome"/>
</dbReference>
<feature type="transmembrane region" description="Helical" evidence="6">
    <location>
        <begin position="5"/>
        <end position="23"/>
    </location>
</feature>
<evidence type="ECO:0000313" key="10">
    <source>
        <dbReference type="Proteomes" id="UP001456368"/>
    </source>
</evidence>
<keyword evidence="4" id="KW-0677">Repeat</keyword>
<evidence type="ECO:0000313" key="9">
    <source>
        <dbReference type="EMBL" id="WYC66444.1"/>
    </source>
</evidence>
<name>A0ABZ2SD65_9LACT</name>
<evidence type="ECO:0000259" key="8">
    <source>
        <dbReference type="Pfam" id="PF06458"/>
    </source>
</evidence>
<keyword evidence="10" id="KW-1185">Reference proteome</keyword>
<keyword evidence="2" id="KW-0964">Secreted</keyword>
<dbReference type="GeneID" id="75144336"/>
<protein>
    <submittedName>
        <fullName evidence="9">MucBP domain-containing protein</fullName>
    </submittedName>
</protein>
<gene>
    <name evidence="9" type="ORF">VNN45_06050</name>
</gene>
<accession>A0ABZ2SD65</accession>
<evidence type="ECO:0000256" key="6">
    <source>
        <dbReference type="SAM" id="Phobius"/>
    </source>
</evidence>
<dbReference type="InterPro" id="IPR009459">
    <property type="entry name" value="MucBP_dom"/>
</dbReference>
<keyword evidence="3" id="KW-0732">Signal</keyword>
<dbReference type="RefSeq" id="WP_019293441.1">
    <property type="nucleotide sequence ID" value="NZ_CP094882.1"/>
</dbReference>
<feature type="domain" description="Gram-positive cocci surface proteins LPxTG" evidence="7">
    <location>
        <begin position="104"/>
        <end position="144"/>
    </location>
</feature>
<proteinExistence type="predicted"/>
<sequence length="426" mass="46752">MKRKVLSIIGFIAILVSIITISWNQKAYALENNESSVTTRFVDYEKLNSLEQNQVKKGKIDHIVQHDNETFTLVYKKVVPKSEVVIPPSSSKTPISSSVISSDVESSNASLPKTGENSGKLLLVVGIFSALAASFLLYKSKRVKNLILLLLAAGSIGGINKASAETVGSLPDTKVMIYSFGSVYSEEIPEVSGYEYMGYIHEFKDNPKPIEKGNITVQFLDEQGKELADTETLTGDIGTEYKTSPKNIEGYSLIVTPSNTNGKFESTTQTVKYIYKAIDQSATIVVRFVDESGNEFSIPDLTNKGYTKAYKPEGLVPVTDDEISKYTVELDYDGHIYHQGDVMNDVTIQAKIGDTYSFPDMIKLVIKDENGNKVNGLLAPQPDGAMSGIEHWRNYDVPVNSSGTVMDKKVVVTYVIKGYGVMIAAP</sequence>
<evidence type="ECO:0000259" key="7">
    <source>
        <dbReference type="Pfam" id="PF00746"/>
    </source>
</evidence>
<feature type="domain" description="MucBP" evidence="8">
    <location>
        <begin position="283"/>
        <end position="328"/>
    </location>
</feature>
<organism evidence="9 10">
    <name type="scientific">Lactococcus petauri</name>
    <dbReference type="NCBI Taxonomy" id="1940789"/>
    <lineage>
        <taxon>Bacteria</taxon>
        <taxon>Bacillati</taxon>
        <taxon>Bacillota</taxon>
        <taxon>Bacilli</taxon>
        <taxon>Lactobacillales</taxon>
        <taxon>Streptococcaceae</taxon>
        <taxon>Lactococcus</taxon>
    </lineage>
</organism>
<evidence type="ECO:0000256" key="4">
    <source>
        <dbReference type="ARBA" id="ARBA00022737"/>
    </source>
</evidence>
<dbReference type="Gene3D" id="3.10.20.320">
    <property type="entry name" value="Putative peptidoglycan bound protein (lpxtg motif)"/>
    <property type="match status" value="1"/>
</dbReference>
<keyword evidence="1" id="KW-0134">Cell wall</keyword>
<evidence type="ECO:0000256" key="3">
    <source>
        <dbReference type="ARBA" id="ARBA00022729"/>
    </source>
</evidence>
<keyword evidence="5" id="KW-0572">Peptidoglycan-anchor</keyword>
<keyword evidence="6" id="KW-0812">Transmembrane</keyword>
<dbReference type="EMBL" id="CP141698">
    <property type="protein sequence ID" value="WYC66444.1"/>
    <property type="molecule type" value="Genomic_DNA"/>
</dbReference>
<feature type="transmembrane region" description="Helical" evidence="6">
    <location>
        <begin position="121"/>
        <end position="138"/>
    </location>
</feature>
<keyword evidence="6" id="KW-0472">Membrane</keyword>
<dbReference type="Pfam" id="PF06458">
    <property type="entry name" value="MucBP"/>
    <property type="match status" value="2"/>
</dbReference>
<feature type="domain" description="MucBP" evidence="8">
    <location>
        <begin position="214"/>
        <end position="276"/>
    </location>
</feature>
<evidence type="ECO:0000256" key="5">
    <source>
        <dbReference type="ARBA" id="ARBA00023088"/>
    </source>
</evidence>